<accession>L8X133</accession>
<dbReference type="EMBL" id="AFRT01000865">
    <property type="protein sequence ID" value="ELU42309.1"/>
    <property type="molecule type" value="Genomic_DNA"/>
</dbReference>
<organism evidence="1 2">
    <name type="scientific">Thanatephorus cucumeris (strain AG1-IA)</name>
    <name type="common">Rice sheath blight fungus</name>
    <name type="synonym">Rhizoctonia solani</name>
    <dbReference type="NCBI Taxonomy" id="983506"/>
    <lineage>
        <taxon>Eukaryota</taxon>
        <taxon>Fungi</taxon>
        <taxon>Dikarya</taxon>
        <taxon>Basidiomycota</taxon>
        <taxon>Agaricomycotina</taxon>
        <taxon>Agaricomycetes</taxon>
        <taxon>Cantharellales</taxon>
        <taxon>Ceratobasidiaceae</taxon>
        <taxon>Rhizoctonia</taxon>
        <taxon>Rhizoctonia solani AG-1</taxon>
    </lineage>
</organism>
<dbReference type="Proteomes" id="UP000011668">
    <property type="component" value="Unassembled WGS sequence"/>
</dbReference>
<keyword evidence="2" id="KW-1185">Reference proteome</keyword>
<name>L8X133_THACA</name>
<proteinExistence type="predicted"/>
<protein>
    <submittedName>
        <fullName evidence="1">Uncharacterized protein</fullName>
    </submittedName>
</protein>
<comment type="caution">
    <text evidence="1">The sequence shown here is derived from an EMBL/GenBank/DDBJ whole genome shotgun (WGS) entry which is preliminary data.</text>
</comment>
<sequence length="131" mass="14848">MTSFYAQDLGLGVMHTIEFMFFVIIRLVPMNSEMDHASASPIDLSSTIDVVSLSENRCPGWINHYLTTFDETTRLVAAICVPHLTQSFTQQGRIIHQQYAWEDCLSSNSVISHLGLLTYIIRVFKFHLGLP</sequence>
<evidence type="ECO:0000313" key="1">
    <source>
        <dbReference type="EMBL" id="ELU42309.1"/>
    </source>
</evidence>
<dbReference type="HOGENOM" id="CLU_1929032_0_0_1"/>
<dbReference type="AlphaFoldDB" id="L8X133"/>
<gene>
    <name evidence="1" type="ORF">AG1IA_03659</name>
</gene>
<reference evidence="1 2" key="1">
    <citation type="journal article" date="2013" name="Nat. Commun.">
        <title>The evolution and pathogenic mechanisms of the rice sheath blight pathogen.</title>
        <authorList>
            <person name="Zheng A."/>
            <person name="Lin R."/>
            <person name="Xu L."/>
            <person name="Qin P."/>
            <person name="Tang C."/>
            <person name="Ai P."/>
            <person name="Zhang D."/>
            <person name="Liu Y."/>
            <person name="Sun Z."/>
            <person name="Feng H."/>
            <person name="Wang Y."/>
            <person name="Chen Y."/>
            <person name="Liang X."/>
            <person name="Fu R."/>
            <person name="Li Q."/>
            <person name="Zhang J."/>
            <person name="Yu X."/>
            <person name="Xie Z."/>
            <person name="Ding L."/>
            <person name="Guan P."/>
            <person name="Tang J."/>
            <person name="Liang Y."/>
            <person name="Wang S."/>
            <person name="Deng Q."/>
            <person name="Li S."/>
            <person name="Zhu J."/>
            <person name="Wang L."/>
            <person name="Liu H."/>
            <person name="Li P."/>
        </authorList>
    </citation>
    <scope>NUCLEOTIDE SEQUENCE [LARGE SCALE GENOMIC DNA]</scope>
    <source>
        <strain evidence="2">AG-1 IA</strain>
    </source>
</reference>
<evidence type="ECO:0000313" key="2">
    <source>
        <dbReference type="Proteomes" id="UP000011668"/>
    </source>
</evidence>